<dbReference type="EMBL" id="MFBA01000023">
    <property type="protein sequence ID" value="OGD85554.1"/>
    <property type="molecule type" value="Genomic_DNA"/>
</dbReference>
<sequence length="183" mass="20748">MSPAVIVVVVILIIGVYLWFLYNGLVTARVRIKEAWSQIEVQLKRRSSLIPNLIETVKGYAKHEKEVFQNVTKARSEMLGAKTPKEAAKADNMLTGALKTLFAVAESYPNLKASDNFRQLQEELSDTETKIAASRQFYNANVLDYNTKIKVFPNVLIARLLGFSEEVFFDAEEEAEKEIKVKF</sequence>
<accession>A0A1F5G176</accession>
<comment type="caution">
    <text evidence="7">The sequence shown here is derived from an EMBL/GenBank/DDBJ whole genome shotgun (WGS) entry which is preliminary data.</text>
</comment>
<keyword evidence="5 6" id="KW-0472">Membrane</keyword>
<dbReference type="Pfam" id="PF04011">
    <property type="entry name" value="LemA"/>
    <property type="match status" value="1"/>
</dbReference>
<dbReference type="InterPro" id="IPR023353">
    <property type="entry name" value="LemA-like_dom_sf"/>
</dbReference>
<dbReference type="Gene3D" id="1.20.1440.20">
    <property type="entry name" value="LemA-like domain"/>
    <property type="match status" value="1"/>
</dbReference>
<comment type="subcellular location">
    <subcellularLocation>
        <location evidence="1">Membrane</location>
        <topology evidence="1">Single-pass membrane protein</topology>
    </subcellularLocation>
</comment>
<dbReference type="GO" id="GO:0016020">
    <property type="term" value="C:membrane"/>
    <property type="evidence" value="ECO:0007669"/>
    <property type="project" value="UniProtKB-SubCell"/>
</dbReference>
<dbReference type="InterPro" id="IPR007156">
    <property type="entry name" value="MamQ_LemA"/>
</dbReference>
<dbReference type="AlphaFoldDB" id="A0A1F5G176"/>
<evidence type="ECO:0000256" key="6">
    <source>
        <dbReference type="SAM" id="Phobius"/>
    </source>
</evidence>
<dbReference type="SUPFAM" id="SSF140478">
    <property type="entry name" value="LemA-like"/>
    <property type="match status" value="1"/>
</dbReference>
<protein>
    <recommendedName>
        <fullName evidence="9">LemA family protein</fullName>
    </recommendedName>
</protein>
<evidence type="ECO:0000256" key="2">
    <source>
        <dbReference type="ARBA" id="ARBA00008854"/>
    </source>
</evidence>
<comment type="similarity">
    <text evidence="2">Belongs to the LemA family.</text>
</comment>
<evidence type="ECO:0000256" key="5">
    <source>
        <dbReference type="ARBA" id="ARBA00023136"/>
    </source>
</evidence>
<organism evidence="7 8">
    <name type="scientific">Candidatus Curtissbacteria bacterium RIFCSPHIGHO2_01_FULL_41_13</name>
    <dbReference type="NCBI Taxonomy" id="1797745"/>
    <lineage>
        <taxon>Bacteria</taxon>
        <taxon>Candidatus Curtissiibacteriota</taxon>
    </lineage>
</organism>
<dbReference type="Proteomes" id="UP000177069">
    <property type="component" value="Unassembled WGS sequence"/>
</dbReference>
<proteinExistence type="inferred from homology"/>
<gene>
    <name evidence="7" type="ORF">A2696_03295</name>
</gene>
<evidence type="ECO:0000313" key="7">
    <source>
        <dbReference type="EMBL" id="OGD85554.1"/>
    </source>
</evidence>
<dbReference type="PANTHER" id="PTHR34478:SF2">
    <property type="entry name" value="MEMBRANE PROTEIN"/>
    <property type="match status" value="1"/>
</dbReference>
<feature type="transmembrane region" description="Helical" evidence="6">
    <location>
        <begin position="6"/>
        <end position="25"/>
    </location>
</feature>
<evidence type="ECO:0000313" key="8">
    <source>
        <dbReference type="Proteomes" id="UP000177069"/>
    </source>
</evidence>
<keyword evidence="3 6" id="KW-0812">Transmembrane</keyword>
<evidence type="ECO:0000256" key="3">
    <source>
        <dbReference type="ARBA" id="ARBA00022692"/>
    </source>
</evidence>
<dbReference type="PANTHER" id="PTHR34478">
    <property type="entry name" value="PROTEIN LEMA"/>
    <property type="match status" value="1"/>
</dbReference>
<evidence type="ECO:0008006" key="9">
    <source>
        <dbReference type="Google" id="ProtNLM"/>
    </source>
</evidence>
<keyword evidence="4 6" id="KW-1133">Transmembrane helix</keyword>
<name>A0A1F5G176_9BACT</name>
<reference evidence="7 8" key="1">
    <citation type="journal article" date="2016" name="Nat. Commun.">
        <title>Thousands of microbial genomes shed light on interconnected biogeochemical processes in an aquifer system.</title>
        <authorList>
            <person name="Anantharaman K."/>
            <person name="Brown C.T."/>
            <person name="Hug L.A."/>
            <person name="Sharon I."/>
            <person name="Castelle C.J."/>
            <person name="Probst A.J."/>
            <person name="Thomas B.C."/>
            <person name="Singh A."/>
            <person name="Wilkins M.J."/>
            <person name="Karaoz U."/>
            <person name="Brodie E.L."/>
            <person name="Williams K.H."/>
            <person name="Hubbard S.S."/>
            <person name="Banfield J.F."/>
        </authorList>
    </citation>
    <scope>NUCLEOTIDE SEQUENCE [LARGE SCALE GENOMIC DNA]</scope>
</reference>
<evidence type="ECO:0000256" key="4">
    <source>
        <dbReference type="ARBA" id="ARBA00022989"/>
    </source>
</evidence>
<evidence type="ECO:0000256" key="1">
    <source>
        <dbReference type="ARBA" id="ARBA00004167"/>
    </source>
</evidence>